<dbReference type="EMBL" id="KE346362">
    <property type="protein sequence ID" value="KJE91419.1"/>
    <property type="molecule type" value="Genomic_DNA"/>
</dbReference>
<evidence type="ECO:0000259" key="9">
    <source>
        <dbReference type="PROSITE" id="PS50222"/>
    </source>
</evidence>
<dbReference type="InterPro" id="IPR014837">
    <property type="entry name" value="EF-hand_Ca_insen"/>
</dbReference>
<dbReference type="Gene3D" id="1.10.238.10">
    <property type="entry name" value="EF-hand"/>
    <property type="match status" value="2"/>
</dbReference>
<keyword evidence="3" id="KW-0677">Repeat</keyword>
<evidence type="ECO:0000313" key="11">
    <source>
        <dbReference type="Proteomes" id="UP000008743"/>
    </source>
</evidence>
<dbReference type="eggNOG" id="KOG0035">
    <property type="taxonomic scope" value="Eukaryota"/>
</dbReference>
<dbReference type="SMART" id="SM00054">
    <property type="entry name" value="EFh"/>
    <property type="match status" value="2"/>
</dbReference>
<proteinExistence type="inferred from homology"/>
<accession>A0A0D2X1U5</accession>
<organism evidence="10 11">
    <name type="scientific">Capsaspora owczarzaki (strain ATCC 30864)</name>
    <dbReference type="NCBI Taxonomy" id="595528"/>
    <lineage>
        <taxon>Eukaryota</taxon>
        <taxon>Filasterea</taxon>
        <taxon>Capsaspora</taxon>
    </lineage>
</organism>
<dbReference type="CDD" id="cd00176">
    <property type="entry name" value="SPEC"/>
    <property type="match status" value="3"/>
</dbReference>
<dbReference type="PROSITE" id="PS00018">
    <property type="entry name" value="EF_HAND_1"/>
    <property type="match status" value="1"/>
</dbReference>
<dbReference type="CDD" id="cd00051">
    <property type="entry name" value="EFh"/>
    <property type="match status" value="1"/>
</dbReference>
<feature type="signal peptide" evidence="7">
    <location>
        <begin position="1"/>
        <end position="32"/>
    </location>
</feature>
<dbReference type="InParanoid" id="A0A0D2X1U5"/>
<dbReference type="CDD" id="cd21216">
    <property type="entry name" value="CH_ACTN_rpt2"/>
    <property type="match status" value="1"/>
</dbReference>
<dbReference type="InterPro" id="IPR036872">
    <property type="entry name" value="CH_dom_sf"/>
</dbReference>
<gene>
    <name evidence="10" type="ORF">CAOG_002554</name>
</gene>
<feature type="domain" description="Calponin-homology (CH)" evidence="8">
    <location>
        <begin position="59"/>
        <end position="163"/>
    </location>
</feature>
<dbReference type="Proteomes" id="UP000008743">
    <property type="component" value="Unassembled WGS sequence"/>
</dbReference>
<evidence type="ECO:0000313" key="10">
    <source>
        <dbReference type="EMBL" id="KJE91419.1"/>
    </source>
</evidence>
<evidence type="ECO:0000256" key="1">
    <source>
        <dbReference type="ARBA" id="ARBA00010255"/>
    </source>
</evidence>
<dbReference type="FunFam" id="1.10.418.10:FF:000001">
    <property type="entry name" value="Actinin alpha 1"/>
    <property type="match status" value="1"/>
</dbReference>
<name>A0A0D2X1U5_CAPO3</name>
<reference evidence="11" key="1">
    <citation type="submission" date="2011-02" db="EMBL/GenBank/DDBJ databases">
        <title>The Genome Sequence of Capsaspora owczarzaki ATCC 30864.</title>
        <authorList>
            <person name="Russ C."/>
            <person name="Cuomo C."/>
            <person name="Burger G."/>
            <person name="Gray M.W."/>
            <person name="Holland P.W.H."/>
            <person name="King N."/>
            <person name="Lang F.B.F."/>
            <person name="Roger A.J."/>
            <person name="Ruiz-Trillo I."/>
            <person name="Young S.K."/>
            <person name="Zeng Q."/>
            <person name="Gargeya S."/>
            <person name="Alvarado L."/>
            <person name="Berlin A."/>
            <person name="Chapman S.B."/>
            <person name="Chen Z."/>
            <person name="Freedman E."/>
            <person name="Gellesch M."/>
            <person name="Goldberg J."/>
            <person name="Griggs A."/>
            <person name="Gujja S."/>
            <person name="Heilman E."/>
            <person name="Heiman D."/>
            <person name="Howarth C."/>
            <person name="Mehta T."/>
            <person name="Neiman D."/>
            <person name="Pearson M."/>
            <person name="Roberts A."/>
            <person name="Saif S."/>
            <person name="Shea T."/>
            <person name="Shenoy N."/>
            <person name="Sisk P."/>
            <person name="Stolte C."/>
            <person name="Sykes S."/>
            <person name="White J."/>
            <person name="Yandava C."/>
            <person name="Haas B."/>
            <person name="Nusbaum C."/>
            <person name="Birren B."/>
        </authorList>
    </citation>
    <scope>NUCLEOTIDE SEQUENCE</scope>
    <source>
        <strain evidence="11">ATCC 30864</strain>
    </source>
</reference>
<keyword evidence="11" id="KW-1185">Reference proteome</keyword>
<feature type="chain" id="PRO_5002254968" evidence="7">
    <location>
        <begin position="33"/>
        <end position="901"/>
    </location>
</feature>
<keyword evidence="5" id="KW-0009">Actin-binding</keyword>
<dbReference type="InterPro" id="IPR001589">
    <property type="entry name" value="Actinin_actin-bd_CS"/>
</dbReference>
<evidence type="ECO:0000256" key="3">
    <source>
        <dbReference type="ARBA" id="ARBA00022737"/>
    </source>
</evidence>
<protein>
    <submittedName>
        <fullName evidence="10">Pectoralis alpha actinin</fullName>
    </submittedName>
</protein>
<comment type="similarity">
    <text evidence="1">Belongs to the alpha-actinin family.</text>
</comment>
<feature type="coiled-coil region" evidence="6">
    <location>
        <begin position="688"/>
        <end position="715"/>
    </location>
</feature>
<keyword evidence="7" id="KW-0732">Signal</keyword>
<dbReference type="InterPro" id="IPR001715">
    <property type="entry name" value="CH_dom"/>
</dbReference>
<evidence type="ECO:0000256" key="5">
    <source>
        <dbReference type="ARBA" id="ARBA00023203"/>
    </source>
</evidence>
<evidence type="ECO:0000256" key="4">
    <source>
        <dbReference type="ARBA" id="ARBA00022837"/>
    </source>
</evidence>
<evidence type="ECO:0000256" key="7">
    <source>
        <dbReference type="SAM" id="SignalP"/>
    </source>
</evidence>
<feature type="domain" description="EF-hand" evidence="9">
    <location>
        <begin position="763"/>
        <end position="798"/>
    </location>
</feature>
<dbReference type="GO" id="GO:0003779">
    <property type="term" value="F:actin binding"/>
    <property type="evidence" value="ECO:0007669"/>
    <property type="project" value="UniProtKB-KW"/>
</dbReference>
<dbReference type="PROSITE" id="PS00019">
    <property type="entry name" value="ACTININ_1"/>
    <property type="match status" value="1"/>
</dbReference>
<dbReference type="InterPro" id="IPR018247">
    <property type="entry name" value="EF_Hand_1_Ca_BS"/>
</dbReference>
<dbReference type="InterPro" id="IPR002017">
    <property type="entry name" value="Spectrin_repeat"/>
</dbReference>
<sequence length="901" mass="101500">MLVFVIRCCLRLQARMMSSLAFLFCTLKSTSIRNMSEGVPADQQEPQVAKLLLDDAWERQQRKTFTAWCNANLGKAGIKIEDITVDFNDGVKLLKLLEIISGDKLPKPETGKMRLHKIQNINKGFDFLKSKNVKLVGIGAEEICDGNLKMTLGMIWTIILRFQIQDISVEEMSAKEGLLLWCQRKTKGYRGVNIQNFHVSFKDGLAFAALIHRHRPETIDYDSLKIGDAAVNLNLAFDVAERDIGIPKMLDPEDMINTPKPDERSVMTYVAAYYHAFASSQKNEIAARRIGKLLDFEQEIGALIDEYDRLVTSLLAWIQQSISRLSERDFGNSIQGVQNKLSEFRDYRVSERPPKSAEKSKLESSFSTIQTKLRLKNRPSYQPAADKTIHAVLDAWKNLEAAEKEHESALRHELIRQEKLEALAAKFAQKAAIFESWADGKDQYLSSADVGDSLASVAALLKQHSAFEADLAARAARVEGIQTAGQELISENYSGAQAVSDRVNASGDSYASLQRLSADRRARLEESERRQKALDELRFDFARKAAAFANWHESAKEDLLDSFKVYSIDEINDLQSRHEQYKLNLANPEAELEQLRGLASQLAAEGVSDNPYTTLTVADVEQFWSEIQALAVQRDADIATETGRQNDNEQLRLEYAANANSFGEWLQTTNATLAQGATGTSEEQLQFLQAQQATLQGEEARLQQIEEINQRIEQAVILENKHSNFPIESIRENWESVHTLLQRSLNTLNNQILTRDMSGLTEEQIQEYRQSYSHFDKDNSGRLDRLEFRACLLSTGYSLPEVKAGEADPTYDAILAKVDPDGQGYVEFDRFVDFMRNENADTDSADQIIESFRVIAGGKDYVTADELRRDLPPVQAEYVISRAPAHPSGGLDYVAYVRSVY</sequence>
<dbReference type="FunFam" id="1.10.238.10:FF:000178">
    <property type="entry name" value="Calmodulin-2 A"/>
    <property type="match status" value="1"/>
</dbReference>
<keyword evidence="4" id="KW-0106">Calcium</keyword>
<dbReference type="InterPro" id="IPR002048">
    <property type="entry name" value="EF_hand_dom"/>
</dbReference>
<dbReference type="PhylomeDB" id="A0A0D2X1U5"/>
<dbReference type="OrthoDB" id="10017054at2759"/>
<keyword evidence="2" id="KW-0479">Metal-binding</keyword>
<dbReference type="FunCoup" id="A0A0D2X1U5">
    <property type="interactions" value="8"/>
</dbReference>
<dbReference type="PROSITE" id="PS50222">
    <property type="entry name" value="EF_HAND_2"/>
    <property type="match status" value="2"/>
</dbReference>
<dbReference type="InterPro" id="IPR011992">
    <property type="entry name" value="EF-hand-dom_pair"/>
</dbReference>
<dbReference type="Pfam" id="PF08726">
    <property type="entry name" value="EFhand_Ca_insen"/>
    <property type="match status" value="1"/>
</dbReference>
<dbReference type="Pfam" id="PF00435">
    <property type="entry name" value="Spectrin"/>
    <property type="match status" value="4"/>
</dbReference>
<dbReference type="CDD" id="cd21214">
    <property type="entry name" value="CH_ACTN_rpt1"/>
    <property type="match status" value="1"/>
</dbReference>
<dbReference type="Pfam" id="PF00307">
    <property type="entry name" value="CH"/>
    <property type="match status" value="2"/>
</dbReference>
<dbReference type="InterPro" id="IPR018159">
    <property type="entry name" value="Spectrin/alpha-actinin"/>
</dbReference>
<dbReference type="PANTHER" id="PTHR11915">
    <property type="entry name" value="SPECTRIN/FILAMIN RELATED CYTOSKELETAL PROTEIN"/>
    <property type="match status" value="1"/>
</dbReference>
<dbReference type="STRING" id="595528.A0A0D2X1U5"/>
<dbReference type="FunFam" id="1.10.418.10:FF:000088">
    <property type="entry name" value="Alpha-actinin, sarcomeric"/>
    <property type="match status" value="1"/>
</dbReference>
<dbReference type="Gene3D" id="1.10.418.10">
    <property type="entry name" value="Calponin-like domain"/>
    <property type="match status" value="2"/>
</dbReference>
<dbReference type="SMART" id="SM00150">
    <property type="entry name" value="SPEC"/>
    <property type="match status" value="4"/>
</dbReference>
<evidence type="ECO:0000256" key="6">
    <source>
        <dbReference type="SAM" id="Coils"/>
    </source>
</evidence>
<dbReference type="GO" id="GO:0005509">
    <property type="term" value="F:calcium ion binding"/>
    <property type="evidence" value="ECO:0007669"/>
    <property type="project" value="InterPro"/>
</dbReference>
<dbReference type="SMART" id="SM01184">
    <property type="entry name" value="efhand_Ca_insen"/>
    <property type="match status" value="1"/>
</dbReference>
<dbReference type="SUPFAM" id="SSF47576">
    <property type="entry name" value="Calponin-homology domain, CH-domain"/>
    <property type="match status" value="1"/>
</dbReference>
<keyword evidence="6" id="KW-0175">Coiled coil</keyword>
<feature type="domain" description="EF-hand" evidence="9">
    <location>
        <begin position="806"/>
        <end position="841"/>
    </location>
</feature>
<dbReference type="SMART" id="SM00033">
    <property type="entry name" value="CH"/>
    <property type="match status" value="2"/>
</dbReference>
<evidence type="ECO:0000256" key="2">
    <source>
        <dbReference type="ARBA" id="ARBA00022723"/>
    </source>
</evidence>
<dbReference type="AlphaFoldDB" id="A0A0D2X1U5"/>
<evidence type="ECO:0000259" key="8">
    <source>
        <dbReference type="PROSITE" id="PS50021"/>
    </source>
</evidence>
<dbReference type="PROSITE" id="PS50021">
    <property type="entry name" value="CH"/>
    <property type="match status" value="2"/>
</dbReference>
<dbReference type="Gene3D" id="1.20.58.60">
    <property type="match status" value="4"/>
</dbReference>
<dbReference type="SUPFAM" id="SSF47473">
    <property type="entry name" value="EF-hand"/>
    <property type="match status" value="1"/>
</dbReference>
<feature type="domain" description="Calponin-homology (CH)" evidence="8">
    <location>
        <begin position="172"/>
        <end position="278"/>
    </location>
</feature>
<dbReference type="GO" id="GO:0043226">
    <property type="term" value="C:organelle"/>
    <property type="evidence" value="ECO:0007669"/>
    <property type="project" value="UniProtKB-ARBA"/>
</dbReference>
<dbReference type="PROSITE" id="PS00020">
    <property type="entry name" value="ACTININ_2"/>
    <property type="match status" value="1"/>
</dbReference>
<dbReference type="SUPFAM" id="SSF46966">
    <property type="entry name" value="Spectrin repeat"/>
    <property type="match status" value="4"/>
</dbReference>